<dbReference type="SMART" id="SM00320">
    <property type="entry name" value="WD40"/>
    <property type="match status" value="7"/>
</dbReference>
<gene>
    <name evidence="6" type="ORF">BV898_07725</name>
</gene>
<dbReference type="EMBL" id="MTYJ01000052">
    <property type="protein sequence ID" value="OQV18137.1"/>
    <property type="molecule type" value="Genomic_DNA"/>
</dbReference>
<name>A0A1W0WSI0_HYPEX</name>
<feature type="repeat" description="WD" evidence="5">
    <location>
        <begin position="55"/>
        <end position="87"/>
    </location>
</feature>
<feature type="repeat" description="WD" evidence="5">
    <location>
        <begin position="10"/>
        <end position="51"/>
    </location>
</feature>
<feature type="repeat" description="WD" evidence="5">
    <location>
        <begin position="145"/>
        <end position="177"/>
    </location>
</feature>
<feature type="repeat" description="WD" evidence="5">
    <location>
        <begin position="100"/>
        <end position="132"/>
    </location>
</feature>
<evidence type="ECO:0000256" key="5">
    <source>
        <dbReference type="PROSITE-ProRule" id="PRU00221"/>
    </source>
</evidence>
<dbReference type="PRINTS" id="PR00320">
    <property type="entry name" value="GPROTEINBRPT"/>
</dbReference>
<dbReference type="PROSITE" id="PS50082">
    <property type="entry name" value="WD_REPEATS_2"/>
    <property type="match status" value="6"/>
</dbReference>
<dbReference type="InterPro" id="IPR020472">
    <property type="entry name" value="WD40_PAC1"/>
</dbReference>
<feature type="repeat" description="WD" evidence="5">
    <location>
        <begin position="189"/>
        <end position="221"/>
    </location>
</feature>
<dbReference type="Pfam" id="PF00400">
    <property type="entry name" value="WD40"/>
    <property type="match status" value="7"/>
</dbReference>
<dbReference type="Gene3D" id="2.130.10.10">
    <property type="entry name" value="YVTN repeat-like/Quinoprotein amine dehydrogenase"/>
    <property type="match status" value="1"/>
</dbReference>
<dbReference type="AlphaFoldDB" id="A0A1W0WSI0"/>
<keyword evidence="7" id="KW-1185">Reference proteome</keyword>
<comment type="function">
    <text evidence="3">Key component of the cytosolic iron-sulfur protein assembly (CIA) complex, a multiprotein complex that mediates the incorporation of iron-sulfur cluster into extramitochondrial Fe/S proteins. As a CIA complex component, interacts specifically with CIAO2A or CIAO2B and MMS19 to assist different branches of iron-sulfur protein assembly, depending of its interactors. The complex CIAO1:CIAO2B:MMS19 binds to and facilitates the assembly of most cytosolic-nuclear Fe/S proteins. CIAO1:CIAO2A specifically matures ACO1 and stabilizes IREB2. Seems to specifically modulate the transactivation activity of WT1. As part of the mitotic spindle-associated MMXD complex it may play a role in chromosome segregation.</text>
</comment>
<dbReference type="SUPFAM" id="SSF50978">
    <property type="entry name" value="WD40 repeat-like"/>
    <property type="match status" value="1"/>
</dbReference>
<dbReference type="GO" id="GO:0016226">
    <property type="term" value="P:iron-sulfur cluster assembly"/>
    <property type="evidence" value="ECO:0007669"/>
    <property type="project" value="UniProtKB-UniRule"/>
</dbReference>
<proteinExistence type="inferred from homology"/>
<dbReference type="PANTHER" id="PTHR19920:SF0">
    <property type="entry name" value="CYTOSOLIC IRON-SULFUR PROTEIN ASSEMBLY PROTEIN CIAO1-RELATED"/>
    <property type="match status" value="1"/>
</dbReference>
<dbReference type="Proteomes" id="UP000192578">
    <property type="component" value="Unassembled WGS sequence"/>
</dbReference>
<evidence type="ECO:0000313" key="6">
    <source>
        <dbReference type="EMBL" id="OQV18137.1"/>
    </source>
</evidence>
<dbReference type="PROSITE" id="PS51257">
    <property type="entry name" value="PROKAR_LIPOPROTEIN"/>
    <property type="match status" value="1"/>
</dbReference>
<dbReference type="InterPro" id="IPR015943">
    <property type="entry name" value="WD40/YVTN_repeat-like_dom_sf"/>
</dbReference>
<dbReference type="InterPro" id="IPR001680">
    <property type="entry name" value="WD40_rpt"/>
</dbReference>
<comment type="caution">
    <text evidence="6">The sequence shown here is derived from an EMBL/GenBank/DDBJ whole genome shotgun (WGS) entry which is preliminary data.</text>
</comment>
<sequence length="334" mass="37371">MSSLKLLQDLVAHDDRVWCVKWNPTGTLLASCGSDKKIVLWGEEEGKWVAKVHLTEAHERTIRAVAWSPTGTYLASCSFDKTICIWKRDDTGVFGAIATLEGHENEVKCVAWSVSGEYLASCSRDKTVWIWSCEYDDEYDCLSVLHSHSQDVKKICWSPVEDVLVSCSYDNTVKCFKDDGDDWTCTDTLTGHESTVWAVAFDGTGKRLVTCSDDRTVKIWQRFNALDNSASQKPGWHCVCTLSGYHDRAIFDVDWSAIHGAIVSTGADDCIRIFEENLTAQDPLREPEFFAAASMPRAHSQDVNAVSWNPVRGHLLASCSDDGLVKIWTYARPE</sequence>
<comment type="similarity">
    <text evidence="4">Belongs to the WD repeat CIA1 family.</text>
</comment>
<evidence type="ECO:0000256" key="3">
    <source>
        <dbReference type="ARBA" id="ARBA00060126"/>
    </source>
</evidence>
<dbReference type="InterPro" id="IPR036322">
    <property type="entry name" value="WD40_repeat_dom_sf"/>
</dbReference>
<evidence type="ECO:0000256" key="4">
    <source>
        <dbReference type="HAMAP-Rule" id="MF_03037"/>
    </source>
</evidence>
<keyword evidence="1 5" id="KW-0853">WD repeat</keyword>
<dbReference type="OrthoDB" id="284782at2759"/>
<reference evidence="7" key="1">
    <citation type="submission" date="2017-01" db="EMBL/GenBank/DDBJ databases">
        <title>Comparative genomics of anhydrobiosis in the tardigrade Hypsibius dujardini.</title>
        <authorList>
            <person name="Yoshida Y."/>
            <person name="Koutsovoulos G."/>
            <person name="Laetsch D."/>
            <person name="Stevens L."/>
            <person name="Kumar S."/>
            <person name="Horikawa D."/>
            <person name="Ishino K."/>
            <person name="Komine S."/>
            <person name="Tomita M."/>
            <person name="Blaxter M."/>
            <person name="Arakawa K."/>
        </authorList>
    </citation>
    <scope>NUCLEOTIDE SEQUENCE [LARGE SCALE GENOMIC DNA]</scope>
    <source>
        <strain evidence="7">Z151</strain>
    </source>
</reference>
<dbReference type="PANTHER" id="PTHR19920">
    <property type="entry name" value="WD40 PROTEIN CIAO1"/>
    <property type="match status" value="1"/>
</dbReference>
<protein>
    <recommendedName>
        <fullName evidence="4">Probable cytosolic iron-sulfur protein assembly protein CIAO1 homolog</fullName>
    </recommendedName>
</protein>
<evidence type="ECO:0000256" key="2">
    <source>
        <dbReference type="ARBA" id="ARBA00022737"/>
    </source>
</evidence>
<evidence type="ECO:0000256" key="1">
    <source>
        <dbReference type="ARBA" id="ARBA00022574"/>
    </source>
</evidence>
<dbReference type="FunFam" id="2.130.10.10:FF:000136">
    <property type="entry name" value="Probable cytosolic iron-sulfur protein assembly protein CIAO1"/>
    <property type="match status" value="1"/>
</dbReference>
<organism evidence="6 7">
    <name type="scientific">Hypsibius exemplaris</name>
    <name type="common">Freshwater tardigrade</name>
    <dbReference type="NCBI Taxonomy" id="2072580"/>
    <lineage>
        <taxon>Eukaryota</taxon>
        <taxon>Metazoa</taxon>
        <taxon>Ecdysozoa</taxon>
        <taxon>Tardigrada</taxon>
        <taxon>Eutardigrada</taxon>
        <taxon>Parachela</taxon>
        <taxon>Hypsibioidea</taxon>
        <taxon>Hypsibiidae</taxon>
        <taxon>Hypsibius</taxon>
    </lineage>
</organism>
<evidence type="ECO:0000313" key="7">
    <source>
        <dbReference type="Proteomes" id="UP000192578"/>
    </source>
</evidence>
<dbReference type="PROSITE" id="PS50294">
    <property type="entry name" value="WD_REPEATS_REGION"/>
    <property type="match status" value="5"/>
</dbReference>
<accession>A0A1W0WSI0</accession>
<dbReference type="CDD" id="cd00200">
    <property type="entry name" value="WD40"/>
    <property type="match status" value="1"/>
</dbReference>
<dbReference type="GO" id="GO:0097361">
    <property type="term" value="C:cytosolic [4Fe-4S] assembly targeting complex"/>
    <property type="evidence" value="ECO:0007669"/>
    <property type="project" value="InterPro"/>
</dbReference>
<comment type="function">
    <text evidence="4">Essential component of the cytosolic iron-sulfur (Fe/S) protein assembly machinery. Required for the maturation of extramitochondrial Fe/S proteins.</text>
</comment>
<keyword evidence="2" id="KW-0677">Repeat</keyword>
<dbReference type="InterPro" id="IPR028608">
    <property type="entry name" value="CIAO1/Cia1"/>
</dbReference>
<feature type="repeat" description="WD" evidence="5">
    <location>
        <begin position="296"/>
        <end position="334"/>
    </location>
</feature>
<dbReference type="HAMAP" id="MF_03037">
    <property type="entry name" value="ciao1"/>
    <property type="match status" value="1"/>
</dbReference>